<evidence type="ECO:0000256" key="1">
    <source>
        <dbReference type="SAM" id="MobiDB-lite"/>
    </source>
</evidence>
<comment type="caution">
    <text evidence="2">The sequence shown here is derived from an EMBL/GenBank/DDBJ whole genome shotgun (WGS) entry which is preliminary data.</text>
</comment>
<evidence type="ECO:0000313" key="2">
    <source>
        <dbReference type="EMBL" id="KAJ8365512.1"/>
    </source>
</evidence>
<feature type="compositionally biased region" description="Basic and acidic residues" evidence="1">
    <location>
        <begin position="11"/>
        <end position="20"/>
    </location>
</feature>
<sequence>MSIRQLKGPFRRPDHTERMSIQEPQGLSPRLLPCALARISSAGREGCLPGVYKRSYRSAGPSQPLKYQGRTPGLLQSAAPTGKESGGPVFESTGAHSRCQTDTVAQA</sequence>
<proteinExistence type="predicted"/>
<feature type="compositionally biased region" description="Polar residues" evidence="1">
    <location>
        <begin position="94"/>
        <end position="107"/>
    </location>
</feature>
<dbReference type="EMBL" id="JAINUF010000004">
    <property type="protein sequence ID" value="KAJ8365512.1"/>
    <property type="molecule type" value="Genomic_DNA"/>
</dbReference>
<feature type="region of interest" description="Disordered" evidence="1">
    <location>
        <begin position="51"/>
        <end position="107"/>
    </location>
</feature>
<gene>
    <name evidence="2" type="ORF">SKAU_G00143430</name>
</gene>
<keyword evidence="3" id="KW-1185">Reference proteome</keyword>
<dbReference type="AlphaFoldDB" id="A0A9Q1FSS7"/>
<accession>A0A9Q1FSS7</accession>
<evidence type="ECO:0000313" key="3">
    <source>
        <dbReference type="Proteomes" id="UP001152622"/>
    </source>
</evidence>
<organism evidence="2 3">
    <name type="scientific">Synaphobranchus kaupii</name>
    <name type="common">Kaup's arrowtooth eel</name>
    <dbReference type="NCBI Taxonomy" id="118154"/>
    <lineage>
        <taxon>Eukaryota</taxon>
        <taxon>Metazoa</taxon>
        <taxon>Chordata</taxon>
        <taxon>Craniata</taxon>
        <taxon>Vertebrata</taxon>
        <taxon>Euteleostomi</taxon>
        <taxon>Actinopterygii</taxon>
        <taxon>Neopterygii</taxon>
        <taxon>Teleostei</taxon>
        <taxon>Anguilliformes</taxon>
        <taxon>Synaphobranchidae</taxon>
        <taxon>Synaphobranchus</taxon>
    </lineage>
</organism>
<name>A0A9Q1FSS7_SYNKA</name>
<feature type="region of interest" description="Disordered" evidence="1">
    <location>
        <begin position="1"/>
        <end position="27"/>
    </location>
</feature>
<protein>
    <submittedName>
        <fullName evidence="2">Uncharacterized protein</fullName>
    </submittedName>
</protein>
<dbReference type="Proteomes" id="UP001152622">
    <property type="component" value="Chromosome 4"/>
</dbReference>
<reference evidence="2" key="1">
    <citation type="journal article" date="2023" name="Science">
        <title>Genome structures resolve the early diversification of teleost fishes.</title>
        <authorList>
            <person name="Parey E."/>
            <person name="Louis A."/>
            <person name="Montfort J."/>
            <person name="Bouchez O."/>
            <person name="Roques C."/>
            <person name="Iampietro C."/>
            <person name="Lluch J."/>
            <person name="Castinel A."/>
            <person name="Donnadieu C."/>
            <person name="Desvignes T."/>
            <person name="Floi Bucao C."/>
            <person name="Jouanno E."/>
            <person name="Wen M."/>
            <person name="Mejri S."/>
            <person name="Dirks R."/>
            <person name="Jansen H."/>
            <person name="Henkel C."/>
            <person name="Chen W.J."/>
            <person name="Zahm M."/>
            <person name="Cabau C."/>
            <person name="Klopp C."/>
            <person name="Thompson A.W."/>
            <person name="Robinson-Rechavi M."/>
            <person name="Braasch I."/>
            <person name="Lecointre G."/>
            <person name="Bobe J."/>
            <person name="Postlethwait J.H."/>
            <person name="Berthelot C."/>
            <person name="Roest Crollius H."/>
            <person name="Guiguen Y."/>
        </authorList>
    </citation>
    <scope>NUCLEOTIDE SEQUENCE</scope>
    <source>
        <strain evidence="2">WJC10195</strain>
    </source>
</reference>